<dbReference type="Proteomes" id="UP001066276">
    <property type="component" value="Chromosome 12"/>
</dbReference>
<evidence type="ECO:0000313" key="1">
    <source>
        <dbReference type="EMBL" id="KAJ1085982.1"/>
    </source>
</evidence>
<proteinExistence type="predicted"/>
<keyword evidence="2" id="KW-1185">Reference proteome</keyword>
<name>A0AAV7L6H6_PLEWA</name>
<protein>
    <submittedName>
        <fullName evidence="1">Uncharacterized protein</fullName>
    </submittedName>
</protein>
<accession>A0AAV7L6H6</accession>
<gene>
    <name evidence="1" type="ORF">NDU88_006106</name>
</gene>
<reference evidence="1" key="1">
    <citation type="journal article" date="2022" name="bioRxiv">
        <title>Sequencing and chromosome-scale assembly of the giantPleurodeles waltlgenome.</title>
        <authorList>
            <person name="Brown T."/>
            <person name="Elewa A."/>
            <person name="Iarovenko S."/>
            <person name="Subramanian E."/>
            <person name="Araus A.J."/>
            <person name="Petzold A."/>
            <person name="Susuki M."/>
            <person name="Suzuki K.-i.T."/>
            <person name="Hayashi T."/>
            <person name="Toyoda A."/>
            <person name="Oliveira C."/>
            <person name="Osipova E."/>
            <person name="Leigh N.D."/>
            <person name="Simon A."/>
            <person name="Yun M.H."/>
        </authorList>
    </citation>
    <scope>NUCLEOTIDE SEQUENCE</scope>
    <source>
        <strain evidence="1">20211129_DDA</strain>
        <tissue evidence="1">Liver</tissue>
    </source>
</reference>
<evidence type="ECO:0000313" key="2">
    <source>
        <dbReference type="Proteomes" id="UP001066276"/>
    </source>
</evidence>
<comment type="caution">
    <text evidence="1">The sequence shown here is derived from an EMBL/GenBank/DDBJ whole genome shotgun (WGS) entry which is preliminary data.</text>
</comment>
<sequence length="88" mass="9650">MRITRTQCAVYSRDANHKDTVRSALKSCGSKGHNTLCTQELRTTGTQCAVHSRAADHKERCVVHSRAADHMDTVRNALKSCVSQGHSA</sequence>
<dbReference type="EMBL" id="JANPWB010000016">
    <property type="protein sequence ID" value="KAJ1085982.1"/>
    <property type="molecule type" value="Genomic_DNA"/>
</dbReference>
<dbReference type="AlphaFoldDB" id="A0AAV7L6H6"/>
<organism evidence="1 2">
    <name type="scientific">Pleurodeles waltl</name>
    <name type="common">Iberian ribbed newt</name>
    <dbReference type="NCBI Taxonomy" id="8319"/>
    <lineage>
        <taxon>Eukaryota</taxon>
        <taxon>Metazoa</taxon>
        <taxon>Chordata</taxon>
        <taxon>Craniata</taxon>
        <taxon>Vertebrata</taxon>
        <taxon>Euteleostomi</taxon>
        <taxon>Amphibia</taxon>
        <taxon>Batrachia</taxon>
        <taxon>Caudata</taxon>
        <taxon>Salamandroidea</taxon>
        <taxon>Salamandridae</taxon>
        <taxon>Pleurodelinae</taxon>
        <taxon>Pleurodeles</taxon>
    </lineage>
</organism>